<keyword evidence="1" id="KW-1133">Transmembrane helix</keyword>
<evidence type="ECO:0000313" key="2">
    <source>
        <dbReference type="EMBL" id="GEC13362.1"/>
    </source>
</evidence>
<evidence type="ECO:0000256" key="1">
    <source>
        <dbReference type="SAM" id="Phobius"/>
    </source>
</evidence>
<keyword evidence="1" id="KW-0472">Membrane</keyword>
<gene>
    <name evidence="2" type="ORF">ANI01nite_25650</name>
</gene>
<evidence type="ECO:0000313" key="3">
    <source>
        <dbReference type="Proteomes" id="UP000316242"/>
    </source>
</evidence>
<keyword evidence="3" id="KW-1185">Reference proteome</keyword>
<dbReference type="RefSeq" id="WP_141358435.1">
    <property type="nucleotide sequence ID" value="NZ_BAAAWM010000001.1"/>
</dbReference>
<organism evidence="2 3">
    <name type="scientific">Glutamicibacter nicotianae</name>
    <name type="common">Arthrobacter nicotianae</name>
    <dbReference type="NCBI Taxonomy" id="37929"/>
    <lineage>
        <taxon>Bacteria</taxon>
        <taxon>Bacillati</taxon>
        <taxon>Actinomycetota</taxon>
        <taxon>Actinomycetes</taxon>
        <taxon>Micrococcales</taxon>
        <taxon>Micrococcaceae</taxon>
        <taxon>Glutamicibacter</taxon>
    </lineage>
</organism>
<dbReference type="EMBL" id="BJNE01000012">
    <property type="protein sequence ID" value="GEC13362.1"/>
    <property type="molecule type" value="Genomic_DNA"/>
</dbReference>
<keyword evidence="1" id="KW-0812">Transmembrane</keyword>
<reference evidence="2 3" key="1">
    <citation type="submission" date="2019-06" db="EMBL/GenBank/DDBJ databases">
        <title>Whole genome shotgun sequence of Glutamicibacter nicotianae NBRC 14234.</title>
        <authorList>
            <person name="Hosoyama A."/>
            <person name="Uohara A."/>
            <person name="Ohji S."/>
            <person name="Ichikawa N."/>
        </authorList>
    </citation>
    <scope>NUCLEOTIDE SEQUENCE [LARGE SCALE GENOMIC DNA]</scope>
    <source>
        <strain evidence="2 3">NBRC 14234</strain>
    </source>
</reference>
<proteinExistence type="predicted"/>
<accession>A0ABQ0RNG9</accession>
<dbReference type="Proteomes" id="UP000316242">
    <property type="component" value="Unassembled WGS sequence"/>
</dbReference>
<feature type="transmembrane region" description="Helical" evidence="1">
    <location>
        <begin position="12"/>
        <end position="35"/>
    </location>
</feature>
<evidence type="ECO:0008006" key="4">
    <source>
        <dbReference type="Google" id="ProtNLM"/>
    </source>
</evidence>
<protein>
    <recommendedName>
        <fullName evidence="4">ABC transporter permease</fullName>
    </recommendedName>
</protein>
<name>A0ABQ0RNG9_GLUNI</name>
<sequence>MDEYLPVAFGLPLMSVALSVVLLLIAVPLAIHALIRRRAFAGLRDGEQTYARRSSIRTEFISAGLAAVATAVFLVMGITGYSTAMSNLEANIHKEYSPTKLDIKYWNGSWATADITLPDGTSYEDAQISMQAEYRPLVEPKMTKD</sequence>
<feature type="transmembrane region" description="Helical" evidence="1">
    <location>
        <begin position="60"/>
        <end position="81"/>
    </location>
</feature>
<comment type="caution">
    <text evidence="2">The sequence shown here is derived from an EMBL/GenBank/DDBJ whole genome shotgun (WGS) entry which is preliminary data.</text>
</comment>